<proteinExistence type="predicted"/>
<protein>
    <submittedName>
        <fullName evidence="1">Uncharacterized protein</fullName>
    </submittedName>
</protein>
<name>A0ACC2NZ09_9HYME</name>
<organism evidence="1 2">
    <name type="scientific">Eretmocerus hayati</name>
    <dbReference type="NCBI Taxonomy" id="131215"/>
    <lineage>
        <taxon>Eukaryota</taxon>
        <taxon>Metazoa</taxon>
        <taxon>Ecdysozoa</taxon>
        <taxon>Arthropoda</taxon>
        <taxon>Hexapoda</taxon>
        <taxon>Insecta</taxon>
        <taxon>Pterygota</taxon>
        <taxon>Neoptera</taxon>
        <taxon>Endopterygota</taxon>
        <taxon>Hymenoptera</taxon>
        <taxon>Apocrita</taxon>
        <taxon>Proctotrupomorpha</taxon>
        <taxon>Chalcidoidea</taxon>
        <taxon>Aphelinidae</taxon>
        <taxon>Aphelininae</taxon>
        <taxon>Eretmocerus</taxon>
    </lineage>
</organism>
<evidence type="ECO:0000313" key="2">
    <source>
        <dbReference type="Proteomes" id="UP001239111"/>
    </source>
</evidence>
<sequence length="252" mass="28288">MATTIGKSSFSVHDHLMDIVERGEVDAIIKMLENGLDPDYPICQYGCLLNAAIVLDRDELIDPLLHLYANVNVSGYMGKTSVSLPVIKGKQDIVQKLLWYGADIEIQDYNDNCLLGEAIRSQNYNIVVDLIQASIDIFQSDSSMLYGCAAQLALTTNQLSLMETLINLGDNLAIKDICGKNILDFCVECFQRDVFSTETTFTTFQYLMSQGARVSDMRHYPYINTDFFMHGNQILLNMLLDIGLRFKLVPDA</sequence>
<accession>A0ACC2NZ09</accession>
<dbReference type="Proteomes" id="UP001239111">
    <property type="component" value="Chromosome 2"/>
</dbReference>
<dbReference type="EMBL" id="CM056742">
    <property type="protein sequence ID" value="KAJ8676357.1"/>
    <property type="molecule type" value="Genomic_DNA"/>
</dbReference>
<evidence type="ECO:0000313" key="1">
    <source>
        <dbReference type="EMBL" id="KAJ8676357.1"/>
    </source>
</evidence>
<keyword evidence="2" id="KW-1185">Reference proteome</keyword>
<reference evidence="1" key="1">
    <citation type="submission" date="2023-04" db="EMBL/GenBank/DDBJ databases">
        <title>A chromosome-level genome assembly of the parasitoid wasp Eretmocerus hayati.</title>
        <authorList>
            <person name="Zhong Y."/>
            <person name="Liu S."/>
            <person name="Liu Y."/>
        </authorList>
    </citation>
    <scope>NUCLEOTIDE SEQUENCE</scope>
    <source>
        <strain evidence="1">ZJU_SS_LIU_2023</strain>
    </source>
</reference>
<gene>
    <name evidence="1" type="ORF">QAD02_012144</name>
</gene>
<comment type="caution">
    <text evidence="1">The sequence shown here is derived from an EMBL/GenBank/DDBJ whole genome shotgun (WGS) entry which is preliminary data.</text>
</comment>